<gene>
    <name evidence="1" type="ORF">L873DRAFT_1798993</name>
</gene>
<dbReference type="Proteomes" id="UP000276215">
    <property type="component" value="Unassembled WGS sequence"/>
</dbReference>
<evidence type="ECO:0000313" key="1">
    <source>
        <dbReference type="EMBL" id="RPB04626.1"/>
    </source>
</evidence>
<keyword evidence="2" id="KW-1185">Reference proteome</keyword>
<evidence type="ECO:0000313" key="2">
    <source>
        <dbReference type="Proteomes" id="UP000276215"/>
    </source>
</evidence>
<organism evidence="1 2">
    <name type="scientific">Choiromyces venosus 120613-1</name>
    <dbReference type="NCBI Taxonomy" id="1336337"/>
    <lineage>
        <taxon>Eukaryota</taxon>
        <taxon>Fungi</taxon>
        <taxon>Dikarya</taxon>
        <taxon>Ascomycota</taxon>
        <taxon>Pezizomycotina</taxon>
        <taxon>Pezizomycetes</taxon>
        <taxon>Pezizales</taxon>
        <taxon>Tuberaceae</taxon>
        <taxon>Choiromyces</taxon>
    </lineage>
</organism>
<sequence length="59" mass="6601">MKGDMKDGFTRTEDRFNRLDRWVMLLIGAFIPKGGFDTVNSAGKFGMKAKENSNSTSKP</sequence>
<protein>
    <submittedName>
        <fullName evidence="1">Uncharacterized protein</fullName>
    </submittedName>
</protein>
<dbReference type="AlphaFoldDB" id="A0A3N4K1Z5"/>
<name>A0A3N4K1Z5_9PEZI</name>
<proteinExistence type="predicted"/>
<reference evidence="1 2" key="1">
    <citation type="journal article" date="2018" name="Nat. Ecol. Evol.">
        <title>Pezizomycetes genomes reveal the molecular basis of ectomycorrhizal truffle lifestyle.</title>
        <authorList>
            <person name="Murat C."/>
            <person name="Payen T."/>
            <person name="Noel B."/>
            <person name="Kuo A."/>
            <person name="Morin E."/>
            <person name="Chen J."/>
            <person name="Kohler A."/>
            <person name="Krizsan K."/>
            <person name="Balestrini R."/>
            <person name="Da Silva C."/>
            <person name="Montanini B."/>
            <person name="Hainaut M."/>
            <person name="Levati E."/>
            <person name="Barry K.W."/>
            <person name="Belfiori B."/>
            <person name="Cichocki N."/>
            <person name="Clum A."/>
            <person name="Dockter R.B."/>
            <person name="Fauchery L."/>
            <person name="Guy J."/>
            <person name="Iotti M."/>
            <person name="Le Tacon F."/>
            <person name="Lindquist E.A."/>
            <person name="Lipzen A."/>
            <person name="Malagnac F."/>
            <person name="Mello A."/>
            <person name="Molinier V."/>
            <person name="Miyauchi S."/>
            <person name="Poulain J."/>
            <person name="Riccioni C."/>
            <person name="Rubini A."/>
            <person name="Sitrit Y."/>
            <person name="Splivallo R."/>
            <person name="Traeger S."/>
            <person name="Wang M."/>
            <person name="Zifcakova L."/>
            <person name="Wipf D."/>
            <person name="Zambonelli A."/>
            <person name="Paolocci F."/>
            <person name="Nowrousian M."/>
            <person name="Ottonello S."/>
            <person name="Baldrian P."/>
            <person name="Spatafora J.W."/>
            <person name="Henrissat B."/>
            <person name="Nagy L.G."/>
            <person name="Aury J.M."/>
            <person name="Wincker P."/>
            <person name="Grigoriev I.V."/>
            <person name="Bonfante P."/>
            <person name="Martin F.M."/>
        </authorList>
    </citation>
    <scope>NUCLEOTIDE SEQUENCE [LARGE SCALE GENOMIC DNA]</scope>
    <source>
        <strain evidence="1 2">120613-1</strain>
    </source>
</reference>
<dbReference type="EMBL" id="ML120357">
    <property type="protein sequence ID" value="RPB04626.1"/>
    <property type="molecule type" value="Genomic_DNA"/>
</dbReference>
<accession>A0A3N4K1Z5</accession>